<keyword evidence="14" id="KW-1185">Reference proteome</keyword>
<dbReference type="PANTHER" id="PTHR30570:SF1">
    <property type="entry name" value="PHOSPHATE-BINDING PROTEIN PSTS"/>
    <property type="match status" value="1"/>
</dbReference>
<dbReference type="SUPFAM" id="SSF53850">
    <property type="entry name" value="Periplasmic binding protein-like II"/>
    <property type="match status" value="1"/>
</dbReference>
<evidence type="ECO:0000256" key="6">
    <source>
        <dbReference type="ARBA" id="ARBA00022592"/>
    </source>
</evidence>
<evidence type="ECO:0000313" key="13">
    <source>
        <dbReference type="EMBL" id="SNV66459.1"/>
    </source>
</evidence>
<dbReference type="Proteomes" id="UP000242084">
    <property type="component" value="Chromosome 1"/>
</dbReference>
<dbReference type="InterPro" id="IPR050811">
    <property type="entry name" value="Phosphate_ABC_transporter"/>
</dbReference>
<keyword evidence="8 10" id="KW-0564">Palmitate</keyword>
<dbReference type="GO" id="GO:0006817">
    <property type="term" value="P:phosphate ion transport"/>
    <property type="evidence" value="ECO:0007669"/>
    <property type="project" value="UniProtKB-UniRule"/>
</dbReference>
<reference evidence="13 14" key="1">
    <citation type="submission" date="2017-06" db="EMBL/GenBank/DDBJ databases">
        <authorList>
            <consortium name="Pathogen Informatics"/>
        </authorList>
    </citation>
    <scope>NUCLEOTIDE SEQUENCE [LARGE SCALE GENOMIC DNA]</scope>
    <source>
        <strain evidence="13 14">NCTC13839</strain>
    </source>
</reference>
<evidence type="ECO:0000313" key="14">
    <source>
        <dbReference type="Proteomes" id="UP000242084"/>
    </source>
</evidence>
<dbReference type="RefSeq" id="WP_095087794.1">
    <property type="nucleotide sequence ID" value="NZ_BMDM01000002.1"/>
</dbReference>
<name>A0A239Z577_9STAP</name>
<dbReference type="GO" id="GO:0042301">
    <property type="term" value="F:phosphate ion binding"/>
    <property type="evidence" value="ECO:0007669"/>
    <property type="project" value="UniProtKB-UniRule"/>
</dbReference>
<evidence type="ECO:0000256" key="11">
    <source>
        <dbReference type="SAM" id="MobiDB-lite"/>
    </source>
</evidence>
<comment type="function">
    <text evidence="1">Part of the ABC transporter complex PstSACB involved in phosphate import.</text>
</comment>
<gene>
    <name evidence="13" type="primary">pstS</name>
    <name evidence="13" type="ORF">SAMEA4384403_01215</name>
</gene>
<accession>A0A239Z577</accession>
<feature type="chain" id="PRO_5039762973" description="Phosphate-binding protein" evidence="10">
    <location>
        <begin position="21"/>
        <end position="317"/>
    </location>
</feature>
<comment type="subunit">
    <text evidence="4 10">The complex is composed of two ATP-binding proteins (PstB), two transmembrane proteins (PstC and PstA) and a solute-binding protein (PstS).</text>
</comment>
<feature type="domain" description="PBP" evidence="12">
    <location>
        <begin position="41"/>
        <end position="287"/>
    </location>
</feature>
<feature type="compositionally biased region" description="Low complexity" evidence="11">
    <location>
        <begin position="26"/>
        <end position="37"/>
    </location>
</feature>
<feature type="signal peptide" evidence="10">
    <location>
        <begin position="1"/>
        <end position="20"/>
    </location>
</feature>
<sequence>MKKWQLIGTTTALSSALVLGACGGAADKAGSGDSKSGSNDKKLSGEVKGDGSSTVAPVMEKINEDFSKENPDVSVSIGVSGTGGGFEKFIAGETDFSNASRDIKDEEKDKLKKEKIDYTEFKVAQDGLTVAVNKENDFVKELSMDELAKIYSGKAKTWKDVNPKYPNKKIKAFSPDQSHGTYDFFSEEVLDEKDLVSEKNADTNVIVKSVQDNKDSIGFFGFNFYQENKDSLKAVKIKDDGKAVKPSDKTINDSSYPLSRPLFVYAKNKSLEDNKAFYGFMEYVIDNSKGAAKDAGYVALKDEEYKKDKKTLEKFKK</sequence>
<keyword evidence="10" id="KW-1003">Cell membrane</keyword>
<evidence type="ECO:0000256" key="7">
    <source>
        <dbReference type="ARBA" id="ARBA00022729"/>
    </source>
</evidence>
<keyword evidence="9 10" id="KW-0449">Lipoprotein</keyword>
<feature type="compositionally biased region" description="Basic and acidic residues" evidence="11">
    <location>
        <begin position="38"/>
        <end position="49"/>
    </location>
</feature>
<dbReference type="EMBL" id="LT906462">
    <property type="protein sequence ID" value="SNV66459.1"/>
    <property type="molecule type" value="Genomic_DNA"/>
</dbReference>
<organism evidence="13 14">
    <name type="scientific">Mammaliicoccus stepanovicii</name>
    <dbReference type="NCBI Taxonomy" id="643214"/>
    <lineage>
        <taxon>Bacteria</taxon>
        <taxon>Bacillati</taxon>
        <taxon>Bacillota</taxon>
        <taxon>Bacilli</taxon>
        <taxon>Bacillales</taxon>
        <taxon>Staphylococcaceae</taxon>
        <taxon>Mammaliicoccus</taxon>
    </lineage>
</organism>
<evidence type="ECO:0000256" key="1">
    <source>
        <dbReference type="ARBA" id="ARBA00002841"/>
    </source>
</evidence>
<evidence type="ECO:0000256" key="4">
    <source>
        <dbReference type="ARBA" id="ARBA00011529"/>
    </source>
</evidence>
<dbReference type="PROSITE" id="PS51257">
    <property type="entry name" value="PROKAR_LIPOPROTEIN"/>
    <property type="match status" value="1"/>
</dbReference>
<evidence type="ECO:0000256" key="8">
    <source>
        <dbReference type="ARBA" id="ARBA00023139"/>
    </source>
</evidence>
<protein>
    <recommendedName>
        <fullName evidence="10">Phosphate-binding protein</fullName>
    </recommendedName>
</protein>
<proteinExistence type="inferred from homology"/>
<dbReference type="CDD" id="cd13654">
    <property type="entry name" value="PBP2_phosphate_like_2"/>
    <property type="match status" value="1"/>
</dbReference>
<comment type="subcellular location">
    <subcellularLocation>
        <location evidence="2 10">Cell membrane</location>
        <topology evidence="2 10">Lipid-anchor</topology>
    </subcellularLocation>
</comment>
<dbReference type="PANTHER" id="PTHR30570">
    <property type="entry name" value="PERIPLASMIC PHOSPHATE BINDING COMPONENT OF PHOSPHATE ABC TRANSPORTER"/>
    <property type="match status" value="1"/>
</dbReference>
<dbReference type="NCBIfam" id="TIGR02136">
    <property type="entry name" value="ptsS_2"/>
    <property type="match status" value="1"/>
</dbReference>
<evidence type="ECO:0000256" key="10">
    <source>
        <dbReference type="RuleBase" id="RU367119"/>
    </source>
</evidence>
<comment type="function">
    <text evidence="10">Involved in the system for phosphate transport across the cytoplasmic membrane.</text>
</comment>
<evidence type="ECO:0000259" key="12">
    <source>
        <dbReference type="Pfam" id="PF12849"/>
    </source>
</evidence>
<keyword evidence="6 10" id="KW-0592">Phosphate transport</keyword>
<keyword evidence="7 10" id="KW-0732">Signal</keyword>
<keyword evidence="5 10" id="KW-0813">Transport</keyword>
<dbReference type="InterPro" id="IPR011862">
    <property type="entry name" value="Phos-bd"/>
</dbReference>
<dbReference type="InterPro" id="IPR024370">
    <property type="entry name" value="PBP_domain"/>
</dbReference>
<feature type="region of interest" description="Disordered" evidence="11">
    <location>
        <begin position="26"/>
        <end position="53"/>
    </location>
</feature>
<evidence type="ECO:0000256" key="3">
    <source>
        <dbReference type="ARBA" id="ARBA00008725"/>
    </source>
</evidence>
<dbReference type="KEGG" id="sste:SAMEA4384403_1215"/>
<dbReference type="AlphaFoldDB" id="A0A239Z577"/>
<evidence type="ECO:0000256" key="9">
    <source>
        <dbReference type="ARBA" id="ARBA00023288"/>
    </source>
</evidence>
<dbReference type="Pfam" id="PF12849">
    <property type="entry name" value="PBP_like_2"/>
    <property type="match status" value="1"/>
</dbReference>
<dbReference type="GO" id="GO:0005886">
    <property type="term" value="C:plasma membrane"/>
    <property type="evidence" value="ECO:0007669"/>
    <property type="project" value="UniProtKB-SubCell"/>
</dbReference>
<dbReference type="OrthoDB" id="9790048at2"/>
<dbReference type="Gene3D" id="3.40.190.10">
    <property type="entry name" value="Periplasmic binding protein-like II"/>
    <property type="match status" value="2"/>
</dbReference>
<keyword evidence="10" id="KW-0472">Membrane</keyword>
<comment type="similarity">
    <text evidence="3 10">Belongs to the PstS family.</text>
</comment>
<evidence type="ECO:0000256" key="5">
    <source>
        <dbReference type="ARBA" id="ARBA00022448"/>
    </source>
</evidence>
<evidence type="ECO:0000256" key="2">
    <source>
        <dbReference type="ARBA" id="ARBA00004193"/>
    </source>
</evidence>